<dbReference type="SUPFAM" id="SSF57903">
    <property type="entry name" value="FYVE/PHD zinc finger"/>
    <property type="match status" value="1"/>
</dbReference>
<dbReference type="SMART" id="SM00233">
    <property type="entry name" value="PH"/>
    <property type="match status" value="2"/>
</dbReference>
<dbReference type="STRING" id="131310.A0A0N4ZAU1"/>
<keyword evidence="9" id="KW-1185">Reference proteome</keyword>
<keyword evidence="3" id="KW-0862">Zinc</keyword>
<evidence type="ECO:0000313" key="9">
    <source>
        <dbReference type="Proteomes" id="UP000038045"/>
    </source>
</evidence>
<dbReference type="InterPro" id="IPR017455">
    <property type="entry name" value="Znf_FYVE-rel"/>
</dbReference>
<dbReference type="SUPFAM" id="SSF50729">
    <property type="entry name" value="PH domain-like"/>
    <property type="match status" value="2"/>
</dbReference>
<dbReference type="InterPro" id="IPR035899">
    <property type="entry name" value="DBL_dom_sf"/>
</dbReference>
<evidence type="ECO:0000256" key="5">
    <source>
        <dbReference type="SAM" id="MobiDB-lite"/>
    </source>
</evidence>
<dbReference type="Gene3D" id="1.20.900.10">
    <property type="entry name" value="Dbl homology (DH) domain"/>
    <property type="match status" value="1"/>
</dbReference>
<protein>
    <submittedName>
        <fullName evidence="10">DH domain-containing protein</fullName>
    </submittedName>
</protein>
<dbReference type="AlphaFoldDB" id="A0A0N4ZAU1"/>
<accession>A0A0N4ZAU1</accession>
<dbReference type="Proteomes" id="UP000038045">
    <property type="component" value="Unplaced"/>
</dbReference>
<dbReference type="SMART" id="SM00325">
    <property type="entry name" value="RhoGEF"/>
    <property type="match status" value="1"/>
</dbReference>
<evidence type="ECO:0000256" key="3">
    <source>
        <dbReference type="ARBA" id="ARBA00022833"/>
    </source>
</evidence>
<name>A0A0N4ZAU1_PARTI</name>
<dbReference type="InterPro" id="IPR011993">
    <property type="entry name" value="PH-like_dom_sf"/>
</dbReference>
<feature type="domain" description="FYVE-type" evidence="8">
    <location>
        <begin position="645"/>
        <end position="700"/>
    </location>
</feature>
<dbReference type="PROSITE" id="PS50010">
    <property type="entry name" value="DH_2"/>
    <property type="match status" value="1"/>
</dbReference>
<dbReference type="InterPro" id="IPR051092">
    <property type="entry name" value="FYVE_RhoGEF_PH"/>
</dbReference>
<sequence>MLVGKSNMSVQPTDLLFNNFNQLRKVPEIDTNGGTILSIEEREEIDPTDNCKVQVIVYHILSADGSEESTTTTRRKLKVNCTQSLRRLEFTDGKEAKVEEKTELITGDLYGFHEPVIQDNSQHLTFQTNDPNSQFFLNDMYRQSEAGFMNMLNQEKNTFLELFPDLFSEMRTKPKFFEMPSTKAETIVNADGSTTTKYHSSKSYSSHFSKQETFINGVKKESKSKFRAFLEYKGPQGGFQLKMNDNADGDISEDEETENDDKTSRLALSEIADNHSGFAIEGARSIPAIAVTTAKRYDKAWYAVKELVDSEQRYVEKLRLLEDVFRKQVVDEKALDKTTISYIFANISSLYQFHNSHLLPQLMDRLREWSSCRKICDVVKKQAPFLKMYSEYTHNYKKASAVFEDCLKKKKQFAQIVKRIEKMSECENLPLVSHLICPVQRVMRYQLLLQEYKKHLIESDPDYSDCNEALSLVLEAASHANEMMRKLDRYKNVLEVQEQLGNTITLVSPSRELLKKVKLLKISSSTNKAEERILFVFNDLFLLASERNMFGVAKFKMRAIFDAYYSQIYEGDNLEREHSFYLRGTDGNVDGQSAKPSRRVELSCETAKSKNELMQVLWNVINDANDRKNSFPKSISCSSSFSSGKYESKWCAKCENDIRWPSKSIKCSGCNLKYCKRCFGNLKNEDKKKRICSSCNVNMDENGQAALSKLLTRLDMLAVPAMEGEIINSSDVMLKCNGKTCQRYFVLRKDFCLYSYGSNEDTVALAMCPVSGCEVSHINEKYGFQLKHINRSYDIITHDAASQAKWMAVLDLAANAKHPSHDSGNEDENNSGGELNNIKKRVSNLF</sequence>
<organism evidence="9 10">
    <name type="scientific">Parastrongyloides trichosuri</name>
    <name type="common">Possum-specific nematode worm</name>
    <dbReference type="NCBI Taxonomy" id="131310"/>
    <lineage>
        <taxon>Eukaryota</taxon>
        <taxon>Metazoa</taxon>
        <taxon>Ecdysozoa</taxon>
        <taxon>Nematoda</taxon>
        <taxon>Chromadorea</taxon>
        <taxon>Rhabditida</taxon>
        <taxon>Tylenchina</taxon>
        <taxon>Panagrolaimomorpha</taxon>
        <taxon>Strongyloidoidea</taxon>
        <taxon>Strongyloididae</taxon>
        <taxon>Parastrongyloides</taxon>
    </lineage>
</organism>
<evidence type="ECO:0000256" key="1">
    <source>
        <dbReference type="ARBA" id="ARBA00022723"/>
    </source>
</evidence>
<evidence type="ECO:0000256" key="2">
    <source>
        <dbReference type="ARBA" id="ARBA00022771"/>
    </source>
</evidence>
<dbReference type="GO" id="GO:0008270">
    <property type="term" value="F:zinc ion binding"/>
    <property type="evidence" value="ECO:0007669"/>
    <property type="project" value="UniProtKB-KW"/>
</dbReference>
<evidence type="ECO:0000259" key="6">
    <source>
        <dbReference type="PROSITE" id="PS50003"/>
    </source>
</evidence>
<dbReference type="PROSITE" id="PS50178">
    <property type="entry name" value="ZF_FYVE"/>
    <property type="match status" value="1"/>
</dbReference>
<reference evidence="10" key="1">
    <citation type="submission" date="2017-02" db="UniProtKB">
        <authorList>
            <consortium name="WormBaseParasite"/>
        </authorList>
    </citation>
    <scope>IDENTIFICATION</scope>
</reference>
<dbReference type="InterPro" id="IPR001849">
    <property type="entry name" value="PH_domain"/>
</dbReference>
<dbReference type="GO" id="GO:0007010">
    <property type="term" value="P:cytoskeleton organization"/>
    <property type="evidence" value="ECO:0007669"/>
    <property type="project" value="TreeGrafter"/>
</dbReference>
<dbReference type="PROSITE" id="PS50003">
    <property type="entry name" value="PH_DOMAIN"/>
    <property type="match status" value="1"/>
</dbReference>
<dbReference type="InterPro" id="IPR011011">
    <property type="entry name" value="Znf_FYVE_PHD"/>
</dbReference>
<proteinExistence type="predicted"/>
<dbReference type="PANTHER" id="PTHR12673:SF241">
    <property type="entry name" value="DH DOMAIN-CONTAINING PROTEIN"/>
    <property type="match status" value="1"/>
</dbReference>
<feature type="domain" description="DH" evidence="7">
    <location>
        <begin position="299"/>
        <end position="483"/>
    </location>
</feature>
<keyword evidence="1" id="KW-0479">Metal-binding</keyword>
<dbReference type="GO" id="GO:0046847">
    <property type="term" value="P:filopodium assembly"/>
    <property type="evidence" value="ECO:0007669"/>
    <property type="project" value="TreeGrafter"/>
</dbReference>
<dbReference type="SUPFAM" id="SSF48065">
    <property type="entry name" value="DBL homology domain (DH-domain)"/>
    <property type="match status" value="1"/>
</dbReference>
<feature type="domain" description="PH" evidence="6">
    <location>
        <begin position="719"/>
        <end position="815"/>
    </location>
</feature>
<feature type="compositionally biased region" description="Acidic residues" evidence="5">
    <location>
        <begin position="247"/>
        <end position="259"/>
    </location>
</feature>
<evidence type="ECO:0000259" key="7">
    <source>
        <dbReference type="PROSITE" id="PS50010"/>
    </source>
</evidence>
<feature type="region of interest" description="Disordered" evidence="5">
    <location>
        <begin position="241"/>
        <end position="261"/>
    </location>
</feature>
<dbReference type="InterPro" id="IPR000219">
    <property type="entry name" value="DH_dom"/>
</dbReference>
<dbReference type="Pfam" id="PF00621">
    <property type="entry name" value="RhoGEF"/>
    <property type="match status" value="1"/>
</dbReference>
<evidence type="ECO:0000256" key="4">
    <source>
        <dbReference type="PROSITE-ProRule" id="PRU00091"/>
    </source>
</evidence>
<dbReference type="Gene3D" id="2.30.29.30">
    <property type="entry name" value="Pleckstrin-homology domain (PH domain)/Phosphotyrosine-binding domain (PTB)"/>
    <property type="match status" value="2"/>
</dbReference>
<feature type="region of interest" description="Disordered" evidence="5">
    <location>
        <begin position="817"/>
        <end position="836"/>
    </location>
</feature>
<evidence type="ECO:0000313" key="10">
    <source>
        <dbReference type="WBParaSite" id="PTRK_0000465500.1"/>
    </source>
</evidence>
<dbReference type="WBParaSite" id="PTRK_0000465500.1">
    <property type="protein sequence ID" value="PTRK_0000465500.1"/>
    <property type="gene ID" value="PTRK_0000465500"/>
</dbReference>
<dbReference type="CDD" id="cd00160">
    <property type="entry name" value="RhoGEF"/>
    <property type="match status" value="1"/>
</dbReference>
<dbReference type="GO" id="GO:0005085">
    <property type="term" value="F:guanyl-nucleotide exchange factor activity"/>
    <property type="evidence" value="ECO:0007669"/>
    <property type="project" value="InterPro"/>
</dbReference>
<evidence type="ECO:0000259" key="8">
    <source>
        <dbReference type="PROSITE" id="PS50178"/>
    </source>
</evidence>
<keyword evidence="2 4" id="KW-0863">Zinc-finger</keyword>
<dbReference type="PANTHER" id="PTHR12673">
    <property type="entry name" value="FACIOGENITAL DYSPLASIA PROTEIN"/>
    <property type="match status" value="1"/>
</dbReference>
<dbReference type="GO" id="GO:0005737">
    <property type="term" value="C:cytoplasm"/>
    <property type="evidence" value="ECO:0007669"/>
    <property type="project" value="TreeGrafter"/>
</dbReference>